<keyword evidence="2" id="KW-1185">Reference proteome</keyword>
<dbReference type="EMBL" id="CT573213">
    <property type="protein sequence ID" value="CAJ64184.1"/>
    <property type="molecule type" value="Genomic_DNA"/>
</dbReference>
<organism evidence="1 2">
    <name type="scientific">Frankia alni (strain DSM 45986 / CECT 9034 / ACN14a)</name>
    <dbReference type="NCBI Taxonomy" id="326424"/>
    <lineage>
        <taxon>Bacteria</taxon>
        <taxon>Bacillati</taxon>
        <taxon>Actinomycetota</taxon>
        <taxon>Actinomycetes</taxon>
        <taxon>Frankiales</taxon>
        <taxon>Frankiaceae</taxon>
        <taxon>Frankia</taxon>
    </lineage>
</organism>
<evidence type="ECO:0000313" key="2">
    <source>
        <dbReference type="Proteomes" id="UP000000657"/>
    </source>
</evidence>
<reference evidence="1 2" key="1">
    <citation type="journal article" date="2007" name="Genome Res.">
        <title>Genome characteristics of facultatively symbiotic Frankia sp. strains reflect host range and host plant biogeography.</title>
        <authorList>
            <person name="Normand P."/>
            <person name="Lapierre P."/>
            <person name="Tisa L.S."/>
            <person name="Gogarten J.P."/>
            <person name="Alloisio N."/>
            <person name="Bagnarol E."/>
            <person name="Bassi C.A."/>
            <person name="Berry A.M."/>
            <person name="Bickhart D.M."/>
            <person name="Choisne N."/>
            <person name="Couloux A."/>
            <person name="Cournoyer B."/>
            <person name="Cruveiller S."/>
            <person name="Daubin V."/>
            <person name="Demange N."/>
            <person name="Francino M.P."/>
            <person name="Goltsman E."/>
            <person name="Huang Y."/>
            <person name="Kopp O.R."/>
            <person name="Labarre L."/>
            <person name="Lapidus A."/>
            <person name="Lavire C."/>
            <person name="Marechal J."/>
            <person name="Martinez M."/>
            <person name="Mastronunzio J.E."/>
            <person name="Mullin B.C."/>
            <person name="Niemann J."/>
            <person name="Pujic P."/>
            <person name="Rawnsley T."/>
            <person name="Rouy Z."/>
            <person name="Schenowitz C."/>
            <person name="Sellstedt A."/>
            <person name="Tavares F."/>
            <person name="Tomkins J.P."/>
            <person name="Vallenet D."/>
            <person name="Valverde C."/>
            <person name="Wall L.G."/>
            <person name="Wang Y."/>
            <person name="Medigue C."/>
            <person name="Benson D.R."/>
        </authorList>
    </citation>
    <scope>NUCLEOTIDE SEQUENCE [LARGE SCALE GENOMIC DNA]</scope>
    <source>
        <strain evidence="2">DSM 45986 / CECT 9034 / ACN14a</strain>
    </source>
</reference>
<proteinExistence type="predicted"/>
<dbReference type="KEGG" id="fal:FRAAL5551"/>
<evidence type="ECO:0000313" key="1">
    <source>
        <dbReference type="EMBL" id="CAJ64184.1"/>
    </source>
</evidence>
<dbReference type="Proteomes" id="UP000000657">
    <property type="component" value="Chromosome"/>
</dbReference>
<accession>Q0REC6</accession>
<sequence>MGDGALSGPFGPIAGPWVVVGSTLGRTGLPGEGQHKVSGDTHAFVVGPAASTGAAAFRFPPAPRCPRG</sequence>
<dbReference type="AlphaFoldDB" id="Q0REC6"/>
<name>Q0REC6_FRAAA</name>
<protein>
    <submittedName>
        <fullName evidence="1">Uncharacterized protein</fullName>
    </submittedName>
</protein>
<gene>
    <name evidence="1" type="ordered locus">FRAAL5551</name>
</gene>
<dbReference type="HOGENOM" id="CLU_2787805_0_0_11"/>